<keyword evidence="2" id="KW-0464">Manganese</keyword>
<dbReference type="EMBL" id="LIIK01000008">
    <property type="protein sequence ID" value="KQM09269.1"/>
    <property type="molecule type" value="Genomic_DNA"/>
</dbReference>
<dbReference type="FunFam" id="3.30.70.360:FF:000001">
    <property type="entry name" value="N-acetyldiaminopimelate deacetylase"/>
    <property type="match status" value="1"/>
</dbReference>
<evidence type="ECO:0000313" key="5">
    <source>
        <dbReference type="Proteomes" id="UP000054172"/>
    </source>
</evidence>
<dbReference type="CDD" id="cd03886">
    <property type="entry name" value="M20_Acy1"/>
    <property type="match status" value="1"/>
</dbReference>
<dbReference type="Gene3D" id="3.30.70.360">
    <property type="match status" value="1"/>
</dbReference>
<dbReference type="PANTHER" id="PTHR11014:SF63">
    <property type="entry name" value="METALLOPEPTIDASE, PUTATIVE (AFU_ORTHOLOGUE AFUA_6G09600)-RELATED"/>
    <property type="match status" value="1"/>
</dbReference>
<dbReference type="PATRIC" id="fig|1702214.3.peg.702"/>
<dbReference type="Pfam" id="PF07687">
    <property type="entry name" value="M20_dimer"/>
    <property type="match status" value="1"/>
</dbReference>
<reference evidence="4" key="1">
    <citation type="submission" date="2015-08" db="EMBL/GenBank/DDBJ databases">
        <title>Candidatus Bacteriodes Periocalifornicus.</title>
        <authorList>
            <person name="McLean J.S."/>
            <person name="Kelley S."/>
        </authorList>
    </citation>
    <scope>NUCLEOTIDE SEQUENCE [LARGE SCALE GENOMIC DNA]</scope>
    <source>
        <strain evidence="4">12B</strain>
    </source>
</reference>
<evidence type="ECO:0000259" key="3">
    <source>
        <dbReference type="Pfam" id="PF07687"/>
    </source>
</evidence>
<comment type="caution">
    <text evidence="4">The sequence shown here is derived from an EMBL/GenBank/DDBJ whole genome shotgun (WGS) entry which is preliminary data.</text>
</comment>
<dbReference type="SUPFAM" id="SSF55031">
    <property type="entry name" value="Bacterial exopeptidase dimerisation domain"/>
    <property type="match status" value="1"/>
</dbReference>
<dbReference type="Gene3D" id="3.40.630.10">
    <property type="entry name" value="Zn peptidases"/>
    <property type="match status" value="1"/>
</dbReference>
<dbReference type="Pfam" id="PF01546">
    <property type="entry name" value="Peptidase_M20"/>
    <property type="match status" value="1"/>
</dbReference>
<dbReference type="AlphaFoldDB" id="A0A0Q4B5S2"/>
<keyword evidence="1" id="KW-0378">Hydrolase</keyword>
<keyword evidence="5" id="KW-1185">Reference proteome</keyword>
<name>A0A0Q4B5S2_9BACT</name>
<protein>
    <recommendedName>
        <fullName evidence="3">Peptidase M20 dimerisation domain-containing protein</fullName>
    </recommendedName>
</protein>
<dbReference type="GO" id="GO:0046872">
    <property type="term" value="F:metal ion binding"/>
    <property type="evidence" value="ECO:0007669"/>
    <property type="project" value="UniProtKB-KW"/>
</dbReference>
<dbReference type="InterPro" id="IPR002933">
    <property type="entry name" value="Peptidase_M20"/>
</dbReference>
<feature type="domain" description="Peptidase M20 dimerisation" evidence="3">
    <location>
        <begin position="192"/>
        <end position="285"/>
    </location>
</feature>
<dbReference type="PIRSF" id="PIRSF005962">
    <property type="entry name" value="Pept_M20D_amidohydro"/>
    <property type="match status" value="1"/>
</dbReference>
<feature type="binding site" evidence="2">
    <location>
        <position position="99"/>
    </location>
    <ligand>
        <name>Mn(2+)</name>
        <dbReference type="ChEBI" id="CHEBI:29035"/>
        <label>2</label>
    </ligand>
</feature>
<dbReference type="InterPro" id="IPR017439">
    <property type="entry name" value="Amidohydrolase"/>
</dbReference>
<comment type="cofactor">
    <cofactor evidence="2">
        <name>Mn(2+)</name>
        <dbReference type="ChEBI" id="CHEBI:29035"/>
    </cofactor>
    <text evidence="2">The Mn(2+) ion enhances activity.</text>
</comment>
<dbReference type="SUPFAM" id="SSF53187">
    <property type="entry name" value="Zn-dependent exopeptidases"/>
    <property type="match status" value="1"/>
</dbReference>
<evidence type="ECO:0000256" key="2">
    <source>
        <dbReference type="PIRSR" id="PIRSR005962-1"/>
    </source>
</evidence>
<feature type="binding site" evidence="2">
    <location>
        <position position="167"/>
    </location>
    <ligand>
        <name>Mn(2+)</name>
        <dbReference type="ChEBI" id="CHEBI:29035"/>
        <label>2</label>
    </ligand>
</feature>
<sequence>MPIPQSIFRYAQAVRRRVHAHPELSAQEWHTASYLQAELEALGWSLVTIPDTPSFLAVWNPRGERFIGYRAELDALPIAEATDLPYASENAGIMHACGHDMHMAIAMGLAKMLAEGSAILPTGDDTASYGVVLVFESSEELLPGGAPAILSSSEFARYRPQSIFAFHADPSLATGQIGFHPGPFMASCDELYITVSGQGGHGAMPHLTTDPVLAAAQVIVALQAVRARMLPPFTPSVLTIGRVEALGATNVIPHQVKMQGTFRTHDEEVRRQAHARIATVAERVAESMGNTAQVEIRHGYPVLVNAPELCQSVRQMLSAECENAECVEVPMRMTADDFAYYAQQIPGLYLRLGVGVGAGLHTSAFSPDEQALGVALSALQVLCRHPERWGS</sequence>
<evidence type="ECO:0000256" key="1">
    <source>
        <dbReference type="ARBA" id="ARBA00022801"/>
    </source>
</evidence>
<feature type="binding site" evidence="2">
    <location>
        <position position="361"/>
    </location>
    <ligand>
        <name>Mn(2+)</name>
        <dbReference type="ChEBI" id="CHEBI:29035"/>
        <label>2</label>
    </ligand>
</feature>
<dbReference type="InterPro" id="IPR011650">
    <property type="entry name" value="Peptidase_M20_dimer"/>
</dbReference>
<feature type="binding site" evidence="2">
    <location>
        <position position="140"/>
    </location>
    <ligand>
        <name>Mn(2+)</name>
        <dbReference type="ChEBI" id="CHEBI:29035"/>
        <label>2</label>
    </ligand>
</feature>
<dbReference type="STRING" id="1702214.AL399_02555"/>
<dbReference type="GO" id="GO:0050118">
    <property type="term" value="F:N-acetyldiaminopimelate deacetylase activity"/>
    <property type="evidence" value="ECO:0007669"/>
    <property type="project" value="UniProtKB-ARBA"/>
</dbReference>
<dbReference type="NCBIfam" id="TIGR01891">
    <property type="entry name" value="amidohydrolases"/>
    <property type="match status" value="1"/>
</dbReference>
<dbReference type="GO" id="GO:0019877">
    <property type="term" value="P:diaminopimelate biosynthetic process"/>
    <property type="evidence" value="ECO:0007669"/>
    <property type="project" value="UniProtKB-ARBA"/>
</dbReference>
<dbReference type="PANTHER" id="PTHR11014">
    <property type="entry name" value="PEPTIDASE M20 FAMILY MEMBER"/>
    <property type="match status" value="1"/>
</dbReference>
<evidence type="ECO:0000313" key="4">
    <source>
        <dbReference type="EMBL" id="KQM09269.1"/>
    </source>
</evidence>
<keyword evidence="2" id="KW-0479">Metal-binding</keyword>
<dbReference type="InterPro" id="IPR036264">
    <property type="entry name" value="Bact_exopeptidase_dim_dom"/>
</dbReference>
<gene>
    <name evidence="4" type="ORF">AL399_02555</name>
</gene>
<dbReference type="Proteomes" id="UP000054172">
    <property type="component" value="Unassembled WGS sequence"/>
</dbReference>
<accession>A0A0Q4B5S2</accession>
<feature type="binding site" evidence="2">
    <location>
        <position position="97"/>
    </location>
    <ligand>
        <name>Mn(2+)</name>
        <dbReference type="ChEBI" id="CHEBI:29035"/>
        <label>2</label>
    </ligand>
</feature>
<organism evidence="4 5">
    <name type="scientific">Candidatus [Bacteroides] periocalifornicus</name>
    <dbReference type="NCBI Taxonomy" id="1702214"/>
    <lineage>
        <taxon>Bacteria</taxon>
        <taxon>Pseudomonadati</taxon>
        <taxon>Bacteroidota</taxon>
    </lineage>
</organism>
<proteinExistence type="predicted"/>